<evidence type="ECO:0000313" key="14">
    <source>
        <dbReference type="EMBL" id="ACO15292.1"/>
    </source>
</evidence>
<dbReference type="GO" id="GO:0005654">
    <property type="term" value="C:nucleoplasm"/>
    <property type="evidence" value="ECO:0007669"/>
    <property type="project" value="UniProtKB-SubCell"/>
</dbReference>
<keyword evidence="6" id="KW-0805">Transcription regulation</keyword>
<dbReference type="Gene3D" id="6.20.210.20">
    <property type="entry name" value="THAP domain"/>
    <property type="match status" value="1"/>
</dbReference>
<gene>
    <name evidence="14" type="primary">THAP4</name>
</gene>
<keyword evidence="11" id="KW-0131">Cell cycle</keyword>
<evidence type="ECO:0000256" key="1">
    <source>
        <dbReference type="ARBA" id="ARBA00004642"/>
    </source>
</evidence>
<dbReference type="GO" id="GO:0043565">
    <property type="term" value="F:sequence-specific DNA binding"/>
    <property type="evidence" value="ECO:0007669"/>
    <property type="project" value="InterPro"/>
</dbReference>
<organism evidence="14">
    <name type="scientific">Caligus clemensi</name>
    <name type="common">Sea louse</name>
    <dbReference type="NCBI Taxonomy" id="344056"/>
    <lineage>
        <taxon>Eukaryota</taxon>
        <taxon>Metazoa</taxon>
        <taxon>Ecdysozoa</taxon>
        <taxon>Arthropoda</taxon>
        <taxon>Crustacea</taxon>
        <taxon>Multicrustacea</taxon>
        <taxon>Hexanauplia</taxon>
        <taxon>Copepoda</taxon>
        <taxon>Siphonostomatoida</taxon>
        <taxon>Caligidae</taxon>
        <taxon>Caligus</taxon>
    </lineage>
</organism>
<evidence type="ECO:0000256" key="5">
    <source>
        <dbReference type="ARBA" id="ARBA00022833"/>
    </source>
</evidence>
<dbReference type="PROSITE" id="PS50950">
    <property type="entry name" value="ZF_THAP"/>
    <property type="match status" value="1"/>
</dbReference>
<dbReference type="SMART" id="SM00692">
    <property type="entry name" value="DM3"/>
    <property type="match status" value="1"/>
</dbReference>
<keyword evidence="5" id="KW-0862">Zinc</keyword>
<dbReference type="SUPFAM" id="SSF57716">
    <property type="entry name" value="Glucocorticoid receptor-like (DNA-binding domain)"/>
    <property type="match status" value="1"/>
</dbReference>
<accession>C1C1Y9</accession>
<evidence type="ECO:0000256" key="7">
    <source>
        <dbReference type="ARBA" id="ARBA00023054"/>
    </source>
</evidence>
<comment type="similarity">
    <text evidence="2">Belongs to the THAP1 family.</text>
</comment>
<dbReference type="EMBL" id="BT080868">
    <property type="protein sequence ID" value="ACO15292.1"/>
    <property type="molecule type" value="mRNA"/>
</dbReference>
<evidence type="ECO:0000256" key="3">
    <source>
        <dbReference type="ARBA" id="ARBA00022723"/>
    </source>
</evidence>
<evidence type="ECO:0000259" key="13">
    <source>
        <dbReference type="PROSITE" id="PS50950"/>
    </source>
</evidence>
<protein>
    <submittedName>
        <fullName evidence="14">THAP domain-containing protein 4</fullName>
    </submittedName>
</protein>
<dbReference type="GO" id="GO:0008270">
    <property type="term" value="F:zinc ion binding"/>
    <property type="evidence" value="ECO:0007669"/>
    <property type="project" value="UniProtKB-KW"/>
</dbReference>
<dbReference type="Pfam" id="PF05485">
    <property type="entry name" value="THAP"/>
    <property type="match status" value="1"/>
</dbReference>
<name>C1C1Y9_CALCM</name>
<sequence length="251" mass="28816">MVNYCSVMECRSGTDAVKPGRDDTPRISYHSFPRDDNLRQLWIKAICRKDYVPNQNSRICSLHFREKDFRIGRIDSNNTRSSQRGSLQRMILNKDAVPTQFHASPKLSFIKLRFKKRATSNKSSEARHTKQLKEETQVFEPSNQLKSLSEIQEKMSDAIPSGFITHSTDKKFAFLCMTYDELKGPDVKLSLVINDTLKFSAYINQKRLPASKFKHIVKSNKAVTVDSILRILASMKGFLHISEHKSSKKSN</sequence>
<dbReference type="SMART" id="SM00980">
    <property type="entry name" value="THAP"/>
    <property type="match status" value="1"/>
</dbReference>
<dbReference type="InterPro" id="IPR006612">
    <property type="entry name" value="THAP_Znf"/>
</dbReference>
<evidence type="ECO:0000256" key="6">
    <source>
        <dbReference type="ARBA" id="ARBA00023015"/>
    </source>
</evidence>
<keyword evidence="4 12" id="KW-0863">Zinc-finger</keyword>
<evidence type="ECO:0000256" key="11">
    <source>
        <dbReference type="ARBA" id="ARBA00023306"/>
    </source>
</evidence>
<evidence type="ECO:0000256" key="2">
    <source>
        <dbReference type="ARBA" id="ARBA00006177"/>
    </source>
</evidence>
<dbReference type="AlphaFoldDB" id="C1C1Y9"/>
<reference evidence="14" key="1">
    <citation type="submission" date="2009-03" db="EMBL/GenBank/DDBJ databases">
        <title>Caligus clemensi ESTs and full-length cDNAs.</title>
        <authorList>
            <person name="Yasuike M."/>
            <person name="von Schalburg K."/>
            <person name="Cooper G."/>
            <person name="Leong J."/>
            <person name="Jones S.R.M."/>
            <person name="Koop B.F."/>
        </authorList>
    </citation>
    <scope>NUCLEOTIDE SEQUENCE</scope>
    <source>
        <tissue evidence="14">Whole</tissue>
    </source>
</reference>
<evidence type="ECO:0000256" key="10">
    <source>
        <dbReference type="ARBA" id="ARBA00023242"/>
    </source>
</evidence>
<evidence type="ECO:0000256" key="9">
    <source>
        <dbReference type="ARBA" id="ARBA00023163"/>
    </source>
</evidence>
<evidence type="ECO:0000256" key="4">
    <source>
        <dbReference type="ARBA" id="ARBA00022771"/>
    </source>
</evidence>
<keyword evidence="8 12" id="KW-0238">DNA-binding</keyword>
<dbReference type="PANTHER" id="PTHR46600">
    <property type="entry name" value="THAP DOMAIN-CONTAINING"/>
    <property type="match status" value="1"/>
</dbReference>
<dbReference type="InterPro" id="IPR038441">
    <property type="entry name" value="THAP_Znf_sf"/>
</dbReference>
<keyword evidence="9" id="KW-0804">Transcription</keyword>
<keyword evidence="10" id="KW-0539">Nucleus</keyword>
<feature type="domain" description="THAP-type" evidence="13">
    <location>
        <begin position="1"/>
        <end position="101"/>
    </location>
</feature>
<keyword evidence="7" id="KW-0175">Coiled coil</keyword>
<keyword evidence="3" id="KW-0479">Metal-binding</keyword>
<evidence type="ECO:0000256" key="12">
    <source>
        <dbReference type="PROSITE-ProRule" id="PRU00309"/>
    </source>
</evidence>
<comment type="subcellular location">
    <subcellularLocation>
        <location evidence="1">Nucleus</location>
        <location evidence="1">Nucleoplasm</location>
    </subcellularLocation>
</comment>
<dbReference type="PANTHER" id="PTHR46600:SF1">
    <property type="entry name" value="THAP DOMAIN-CONTAINING PROTEIN 1"/>
    <property type="match status" value="1"/>
</dbReference>
<proteinExistence type="evidence at transcript level"/>
<dbReference type="InterPro" id="IPR026516">
    <property type="entry name" value="THAP1/10"/>
</dbReference>
<evidence type="ECO:0000256" key="8">
    <source>
        <dbReference type="ARBA" id="ARBA00023125"/>
    </source>
</evidence>